<name>A0A166RDP2_9PEZI</name>
<feature type="region of interest" description="Disordered" evidence="1">
    <location>
        <begin position="126"/>
        <end position="151"/>
    </location>
</feature>
<feature type="compositionally biased region" description="Low complexity" evidence="1">
    <location>
        <begin position="306"/>
        <end position="315"/>
    </location>
</feature>
<feature type="region of interest" description="Disordered" evidence="1">
    <location>
        <begin position="304"/>
        <end position="412"/>
    </location>
</feature>
<dbReference type="OrthoDB" id="4845057at2759"/>
<gene>
    <name evidence="2" type="ORF">CT0861_00591</name>
</gene>
<feature type="region of interest" description="Disordered" evidence="1">
    <location>
        <begin position="181"/>
        <end position="208"/>
    </location>
</feature>
<feature type="compositionally biased region" description="Basic and acidic residues" evidence="1">
    <location>
        <begin position="355"/>
        <end position="364"/>
    </location>
</feature>
<protein>
    <submittedName>
        <fullName evidence="2">Uncharacterized protein</fullName>
    </submittedName>
</protein>
<proteinExistence type="predicted"/>
<organism evidence="2 3">
    <name type="scientific">Colletotrichum tofieldiae</name>
    <dbReference type="NCBI Taxonomy" id="708197"/>
    <lineage>
        <taxon>Eukaryota</taxon>
        <taxon>Fungi</taxon>
        <taxon>Dikarya</taxon>
        <taxon>Ascomycota</taxon>
        <taxon>Pezizomycotina</taxon>
        <taxon>Sordariomycetes</taxon>
        <taxon>Hypocreomycetidae</taxon>
        <taxon>Glomerellales</taxon>
        <taxon>Glomerellaceae</taxon>
        <taxon>Colletotrichum</taxon>
        <taxon>Colletotrichum spaethianum species complex</taxon>
    </lineage>
</organism>
<sequence>MCFTNVKYSCDHKEKHVLKCRKLWFARTGWCCYPAFLFVFGWPAEEPCSDFLKEKAILSSKICPACAEAEQSGPHTRGIVPSKYRHKLTSEALNASRKRMQEEKENEEVVKERWYSREENFQETLRKREQEERLEREAAADGNAKTDKALPDMPSFVHVPLGDRWGDPSYHYPQHIADAYGLAPPPLPKEPIHSGLSEQQTQSPHVPERLVKNIDVVLKDRDQLATSSEQSHPDRHRSDRHQRGREHVANAVDSYQYAQHLASPWNNVDRRRYAAQHVTSLHSGPYPHLQSDSVVGGLVRHNIETQQQRPQQSLHRQSRYAEPRSLTDTRPAPEPPIVERRGHRQPQPLTNGRPRPREPRRRGTEPMPPAKTPKSGSLKGFFQAFGNSSRRSEDARRDIDESPKVTSDVHSDISSFVCRESRDVEKGRRM</sequence>
<reference evidence="2 3" key="1">
    <citation type="submission" date="2015-06" db="EMBL/GenBank/DDBJ databases">
        <title>Survival trade-offs in plant roots during colonization by closely related pathogenic and mutualistic fungi.</title>
        <authorList>
            <person name="Hacquard S."/>
            <person name="Kracher B."/>
            <person name="Hiruma K."/>
            <person name="Weinman A."/>
            <person name="Muench P."/>
            <person name="Garrido Oter R."/>
            <person name="Ver Loren van Themaat E."/>
            <person name="Dallerey J.-F."/>
            <person name="Damm U."/>
            <person name="Henrissat B."/>
            <person name="Lespinet O."/>
            <person name="Thon M."/>
            <person name="Kemen E."/>
            <person name="McHardy A.C."/>
            <person name="Schulze-Lefert P."/>
            <person name="O'Connell R.J."/>
        </authorList>
    </citation>
    <scope>NUCLEOTIDE SEQUENCE [LARGE SCALE GENOMIC DNA]</scope>
    <source>
        <strain evidence="2 3">0861</strain>
    </source>
</reference>
<evidence type="ECO:0000313" key="2">
    <source>
        <dbReference type="EMBL" id="KZL69116.1"/>
    </source>
</evidence>
<evidence type="ECO:0000313" key="3">
    <source>
        <dbReference type="Proteomes" id="UP000076552"/>
    </source>
</evidence>
<keyword evidence="3" id="KW-1185">Reference proteome</keyword>
<comment type="caution">
    <text evidence="2">The sequence shown here is derived from an EMBL/GenBank/DDBJ whole genome shotgun (WGS) entry which is preliminary data.</text>
</comment>
<dbReference type="Proteomes" id="UP000076552">
    <property type="component" value="Unassembled WGS sequence"/>
</dbReference>
<dbReference type="AlphaFoldDB" id="A0A166RDP2"/>
<dbReference type="EMBL" id="LFIV01000114">
    <property type="protein sequence ID" value="KZL69116.1"/>
    <property type="molecule type" value="Genomic_DNA"/>
</dbReference>
<evidence type="ECO:0000256" key="1">
    <source>
        <dbReference type="SAM" id="MobiDB-lite"/>
    </source>
</evidence>
<accession>A0A166RDP2</accession>
<feature type="compositionally biased region" description="Basic and acidic residues" evidence="1">
    <location>
        <begin position="126"/>
        <end position="150"/>
    </location>
</feature>
<feature type="compositionally biased region" description="Basic and acidic residues" evidence="1">
    <location>
        <begin position="390"/>
        <end position="411"/>
    </location>
</feature>
<feature type="region of interest" description="Disordered" evidence="1">
    <location>
        <begin position="224"/>
        <end position="244"/>
    </location>
</feature>